<gene>
    <name evidence="1" type="ORF">ACE1CA_09415</name>
</gene>
<keyword evidence="2" id="KW-1185">Reference proteome</keyword>
<reference evidence="1 2" key="1">
    <citation type="submission" date="2024-09" db="EMBL/GenBank/DDBJ databases">
        <title>Floridaenema gen nov. (Aerosakkonemataceae, Aerosakkonematales ord. nov., Cyanobacteria) from benthic tropical and subtropical fresh waters, with the description of four new species.</title>
        <authorList>
            <person name="Moretto J.A."/>
            <person name="Berthold D.E."/>
            <person name="Lefler F.W."/>
            <person name="Huang I.-S."/>
            <person name="Laughinghouse H. IV."/>
        </authorList>
    </citation>
    <scope>NUCLEOTIDE SEQUENCE [LARGE SCALE GENOMIC DNA]</scope>
    <source>
        <strain evidence="1 2">BLCC-F167</strain>
    </source>
</reference>
<dbReference type="EMBL" id="JBHFNT010000072">
    <property type="protein sequence ID" value="MFB2834739.1"/>
    <property type="molecule type" value="Genomic_DNA"/>
</dbReference>
<name>A0ABV4WI54_9CYAN</name>
<proteinExistence type="predicted"/>
<evidence type="ECO:0000313" key="2">
    <source>
        <dbReference type="Proteomes" id="UP001576780"/>
    </source>
</evidence>
<sequence>MGNLSGKVDRTSPQEKLGCAIAKNTIIMIHLAKNFNQLLQTSERSIKETGGINSDDFWKIVEQSE</sequence>
<evidence type="ECO:0000313" key="1">
    <source>
        <dbReference type="EMBL" id="MFB2834739.1"/>
    </source>
</evidence>
<protein>
    <submittedName>
        <fullName evidence="1">Uncharacterized protein</fullName>
    </submittedName>
</protein>
<accession>A0ABV4WI54</accession>
<comment type="caution">
    <text evidence="1">The sequence shown here is derived from an EMBL/GenBank/DDBJ whole genome shotgun (WGS) entry which is preliminary data.</text>
</comment>
<organism evidence="1 2">
    <name type="scientific">Floridaenema evergladense BLCC-F167</name>
    <dbReference type="NCBI Taxonomy" id="3153639"/>
    <lineage>
        <taxon>Bacteria</taxon>
        <taxon>Bacillati</taxon>
        <taxon>Cyanobacteriota</taxon>
        <taxon>Cyanophyceae</taxon>
        <taxon>Oscillatoriophycideae</taxon>
        <taxon>Aerosakkonematales</taxon>
        <taxon>Aerosakkonemataceae</taxon>
        <taxon>Floridanema</taxon>
        <taxon>Floridanema evergladense</taxon>
    </lineage>
</organism>
<dbReference type="RefSeq" id="WP_413277164.1">
    <property type="nucleotide sequence ID" value="NZ_JBHFNT010000072.1"/>
</dbReference>
<dbReference type="Proteomes" id="UP001576780">
    <property type="component" value="Unassembled WGS sequence"/>
</dbReference>